<dbReference type="InterPro" id="IPR052710">
    <property type="entry name" value="CAAX_protease"/>
</dbReference>
<organism evidence="4 5">
    <name type="scientific">Lactiplantibacillus daowaiensis</name>
    <dbReference type="NCBI Taxonomy" id="2559918"/>
    <lineage>
        <taxon>Bacteria</taxon>
        <taxon>Bacillati</taxon>
        <taxon>Bacillota</taxon>
        <taxon>Bacilli</taxon>
        <taxon>Lactobacillales</taxon>
        <taxon>Lactobacillaceae</taxon>
        <taxon>Lactiplantibacillus</taxon>
    </lineage>
</organism>
<evidence type="ECO:0000313" key="4">
    <source>
        <dbReference type="EMBL" id="MFC6181809.1"/>
    </source>
</evidence>
<feature type="domain" description="CAAX prenyl protease 2/Lysostaphin resistance protein A-like" evidence="3">
    <location>
        <begin position="118"/>
        <end position="214"/>
    </location>
</feature>
<dbReference type="PANTHER" id="PTHR36435:SF1">
    <property type="entry name" value="CAAX AMINO TERMINAL PROTEASE FAMILY PROTEIN"/>
    <property type="match status" value="1"/>
</dbReference>
<comment type="caution">
    <text evidence="4">The sequence shown here is derived from an EMBL/GenBank/DDBJ whole genome shotgun (WGS) entry which is preliminary data.</text>
</comment>
<dbReference type="EMBL" id="JBHSSC010000041">
    <property type="protein sequence ID" value="MFC6181809.1"/>
    <property type="molecule type" value="Genomic_DNA"/>
</dbReference>
<comment type="similarity">
    <text evidence="1">Belongs to the UPF0177 family.</text>
</comment>
<evidence type="ECO:0000313" key="5">
    <source>
        <dbReference type="Proteomes" id="UP001596282"/>
    </source>
</evidence>
<evidence type="ECO:0000259" key="3">
    <source>
        <dbReference type="Pfam" id="PF02517"/>
    </source>
</evidence>
<evidence type="ECO:0000256" key="1">
    <source>
        <dbReference type="ARBA" id="ARBA00009067"/>
    </source>
</evidence>
<evidence type="ECO:0000256" key="2">
    <source>
        <dbReference type="SAM" id="Phobius"/>
    </source>
</evidence>
<dbReference type="EC" id="3.4.-.-" evidence="4"/>
<sequence>MTRKKINVGWQSYIILLVIWSGVTPVIHGWLPLHLHGWPFDLTTVLAKGILWSALTWWYLTHYRSQLADTPHRLWHWRLPGTFWLSLVTIVVIQGIGQLWRPTPFALTPDLWTKENGQVINVMLAAGVFEEWFFRGWLTNYLSQRKTTFWQVNLAQAVAFQVIHFPLYLVNGYTPLVWLANIACVLPLGLLFGWNYHRSHNIWPSILLHITWNSLVFLLN</sequence>
<dbReference type="RefSeq" id="WP_171001421.1">
    <property type="nucleotide sequence ID" value="NZ_BJDJ01000005.1"/>
</dbReference>
<gene>
    <name evidence="4" type="ORF">ACFP5Y_11290</name>
</gene>
<reference evidence="5" key="1">
    <citation type="journal article" date="2019" name="Int. J. Syst. Evol. Microbiol.">
        <title>The Global Catalogue of Microorganisms (GCM) 10K type strain sequencing project: providing services to taxonomists for standard genome sequencing and annotation.</title>
        <authorList>
            <consortium name="The Broad Institute Genomics Platform"/>
            <consortium name="The Broad Institute Genome Sequencing Center for Infectious Disease"/>
            <person name="Wu L."/>
            <person name="Ma J."/>
        </authorList>
    </citation>
    <scope>NUCLEOTIDE SEQUENCE [LARGE SCALE GENOMIC DNA]</scope>
    <source>
        <strain evidence="5">CCM 8933</strain>
    </source>
</reference>
<dbReference type="GO" id="GO:0016787">
    <property type="term" value="F:hydrolase activity"/>
    <property type="evidence" value="ECO:0007669"/>
    <property type="project" value="UniProtKB-KW"/>
</dbReference>
<keyword evidence="2" id="KW-1133">Transmembrane helix</keyword>
<accession>A0ABW1S284</accession>
<proteinExistence type="inferred from homology"/>
<keyword evidence="4" id="KW-0378">Hydrolase</keyword>
<name>A0ABW1S284_9LACO</name>
<feature type="transmembrane region" description="Helical" evidence="2">
    <location>
        <begin position="37"/>
        <end position="60"/>
    </location>
</feature>
<protein>
    <submittedName>
        <fullName evidence="4">CPBP family intramembrane glutamic endopeptidase</fullName>
        <ecNumber evidence="4">3.4.-.-</ecNumber>
    </submittedName>
</protein>
<dbReference type="InterPro" id="IPR003675">
    <property type="entry name" value="Rce1/LyrA-like_dom"/>
</dbReference>
<feature type="transmembrane region" description="Helical" evidence="2">
    <location>
        <begin position="81"/>
        <end position="100"/>
    </location>
</feature>
<dbReference type="Pfam" id="PF02517">
    <property type="entry name" value="Rce1-like"/>
    <property type="match status" value="1"/>
</dbReference>
<feature type="transmembrane region" description="Helical" evidence="2">
    <location>
        <begin position="12"/>
        <end position="31"/>
    </location>
</feature>
<feature type="transmembrane region" description="Helical" evidence="2">
    <location>
        <begin position="176"/>
        <end position="194"/>
    </location>
</feature>
<keyword evidence="5" id="KW-1185">Reference proteome</keyword>
<keyword evidence="2" id="KW-0812">Transmembrane</keyword>
<dbReference type="Proteomes" id="UP001596282">
    <property type="component" value="Unassembled WGS sequence"/>
</dbReference>
<keyword evidence="2" id="KW-0472">Membrane</keyword>
<dbReference type="PANTHER" id="PTHR36435">
    <property type="entry name" value="SLR1288 PROTEIN"/>
    <property type="match status" value="1"/>
</dbReference>